<dbReference type="AlphaFoldDB" id="A0A7Y3XXG6"/>
<accession>A0A7Y3XXG6</accession>
<dbReference type="GO" id="GO:0006260">
    <property type="term" value="P:DNA replication"/>
    <property type="evidence" value="ECO:0007669"/>
    <property type="project" value="TreeGrafter"/>
</dbReference>
<dbReference type="Pfam" id="PF01695">
    <property type="entry name" value="IstB_IS21"/>
    <property type="match status" value="1"/>
</dbReference>
<dbReference type="InterPro" id="IPR002611">
    <property type="entry name" value="IstB_ATP-bd"/>
</dbReference>
<keyword evidence="2" id="KW-0547">Nucleotide-binding</keyword>
<dbReference type="PANTHER" id="PTHR30050">
    <property type="entry name" value="CHROMOSOMAL REPLICATION INITIATOR PROTEIN DNAA"/>
    <property type="match status" value="1"/>
</dbReference>
<proteinExistence type="predicted"/>
<evidence type="ECO:0000313" key="3">
    <source>
        <dbReference type="Proteomes" id="UP000528432"/>
    </source>
</evidence>
<sequence length="256" mass="29698">MILQKIIKQLQENSMTSQIIKYNCSICRDTTWVEGPNGMQRCECYKKERLKRMWEAFGVNPGDVKKINDYKAYDEKTKLAKEKAINYMQNFKTIKENEKNCFGLFGQAGAGKSHLVIGIGATLLNKGFGVIYMPYLEATRQLKANTNDDEYYLKLSERYLKADVLVIDDLFKDKVRNGKLIPGAVITSADMKHIYPVLNYRYFNKLPTIFSTECTPEMLVELDEALAGRITETCEPYMTIFRGKNYNYRMRKFIKN</sequence>
<organism evidence="2 3">
    <name type="scientific">Clostridium cochlearium</name>
    <dbReference type="NCBI Taxonomy" id="1494"/>
    <lineage>
        <taxon>Bacteria</taxon>
        <taxon>Bacillati</taxon>
        <taxon>Bacillota</taxon>
        <taxon>Clostridia</taxon>
        <taxon>Eubacteriales</taxon>
        <taxon>Clostridiaceae</taxon>
        <taxon>Clostridium</taxon>
    </lineage>
</organism>
<evidence type="ECO:0000313" key="2">
    <source>
        <dbReference type="EMBL" id="NOH14843.1"/>
    </source>
</evidence>
<reference evidence="2 3" key="1">
    <citation type="submission" date="2020-05" db="EMBL/GenBank/DDBJ databases">
        <title>Draft genome sequence of Clostridium cochlearium strain AGROS13 isolated from a sheep dairy farm in New Zealand.</title>
        <authorList>
            <person name="Gupta T.B."/>
            <person name="Jauregui R."/>
            <person name="Risson A.N."/>
            <person name="Brightwell G."/>
            <person name="Maclean P."/>
        </authorList>
    </citation>
    <scope>NUCLEOTIDE SEQUENCE [LARGE SCALE GENOMIC DNA]</scope>
    <source>
        <strain evidence="2 3">AGROS13</strain>
    </source>
</reference>
<comment type="caution">
    <text evidence="2">The sequence shown here is derived from an EMBL/GenBank/DDBJ whole genome shotgun (WGS) entry which is preliminary data.</text>
</comment>
<keyword evidence="2" id="KW-0067">ATP-binding</keyword>
<protein>
    <submittedName>
        <fullName evidence="2">ATP-binding protein</fullName>
    </submittedName>
</protein>
<dbReference type="SUPFAM" id="SSF52540">
    <property type="entry name" value="P-loop containing nucleoside triphosphate hydrolases"/>
    <property type="match status" value="1"/>
</dbReference>
<dbReference type="GO" id="GO:0005524">
    <property type="term" value="F:ATP binding"/>
    <property type="evidence" value="ECO:0007669"/>
    <property type="project" value="UniProtKB-KW"/>
</dbReference>
<name>A0A7Y3XXG6_CLOCO</name>
<dbReference type="Gene3D" id="3.40.50.300">
    <property type="entry name" value="P-loop containing nucleotide triphosphate hydrolases"/>
    <property type="match status" value="1"/>
</dbReference>
<feature type="domain" description="IstB-like ATP-binding" evidence="1">
    <location>
        <begin position="66"/>
        <end position="170"/>
    </location>
</feature>
<dbReference type="InterPro" id="IPR027417">
    <property type="entry name" value="P-loop_NTPase"/>
</dbReference>
<dbReference type="Proteomes" id="UP000528432">
    <property type="component" value="Unassembled WGS sequence"/>
</dbReference>
<dbReference type="EMBL" id="JABFIF010000001">
    <property type="protein sequence ID" value="NOH14843.1"/>
    <property type="molecule type" value="Genomic_DNA"/>
</dbReference>
<evidence type="ECO:0000259" key="1">
    <source>
        <dbReference type="Pfam" id="PF01695"/>
    </source>
</evidence>
<gene>
    <name evidence="2" type="ORF">HMJ28_00310</name>
</gene>
<dbReference type="PANTHER" id="PTHR30050:SF10">
    <property type="entry name" value="PHAGE-LIKE ELEMENT PBSX PROTEIN XKDC"/>
    <property type="match status" value="1"/>
</dbReference>